<proteinExistence type="predicted"/>
<gene>
    <name evidence="2" type="ORF">NDU88_004544</name>
</gene>
<dbReference type="EMBL" id="JANPWB010000013">
    <property type="protein sequence ID" value="KAJ1107151.1"/>
    <property type="molecule type" value="Genomic_DNA"/>
</dbReference>
<name>A0AAV7MTS6_PLEWA</name>
<organism evidence="2 3">
    <name type="scientific">Pleurodeles waltl</name>
    <name type="common">Iberian ribbed newt</name>
    <dbReference type="NCBI Taxonomy" id="8319"/>
    <lineage>
        <taxon>Eukaryota</taxon>
        <taxon>Metazoa</taxon>
        <taxon>Chordata</taxon>
        <taxon>Craniata</taxon>
        <taxon>Vertebrata</taxon>
        <taxon>Euteleostomi</taxon>
        <taxon>Amphibia</taxon>
        <taxon>Batrachia</taxon>
        <taxon>Caudata</taxon>
        <taxon>Salamandroidea</taxon>
        <taxon>Salamandridae</taxon>
        <taxon>Pleurodelinae</taxon>
        <taxon>Pleurodeles</taxon>
    </lineage>
</organism>
<feature type="region of interest" description="Disordered" evidence="1">
    <location>
        <begin position="119"/>
        <end position="139"/>
    </location>
</feature>
<feature type="compositionally biased region" description="Basic and acidic residues" evidence="1">
    <location>
        <begin position="128"/>
        <end position="139"/>
    </location>
</feature>
<keyword evidence="3" id="KW-1185">Reference proteome</keyword>
<protein>
    <submittedName>
        <fullName evidence="2">Uncharacterized protein</fullName>
    </submittedName>
</protein>
<sequence length="139" mass="15377">MITPDTGLASQSSPPFCGVQVAGSAWGLREKGGFIYMVPRPLHVPCWLQLGRDTPALDSAYFAGTGERRCSEAYRSLSCIAAWWVGLLPAGFLPACASRRGTLRSVRRLFGVLPRDWQAHPSSPNVRSRRDLNDYARQR</sequence>
<reference evidence="2" key="1">
    <citation type="journal article" date="2022" name="bioRxiv">
        <title>Sequencing and chromosome-scale assembly of the giantPleurodeles waltlgenome.</title>
        <authorList>
            <person name="Brown T."/>
            <person name="Elewa A."/>
            <person name="Iarovenko S."/>
            <person name="Subramanian E."/>
            <person name="Araus A.J."/>
            <person name="Petzold A."/>
            <person name="Susuki M."/>
            <person name="Suzuki K.-i.T."/>
            <person name="Hayashi T."/>
            <person name="Toyoda A."/>
            <person name="Oliveira C."/>
            <person name="Osipova E."/>
            <person name="Leigh N.D."/>
            <person name="Simon A."/>
            <person name="Yun M.H."/>
        </authorList>
    </citation>
    <scope>NUCLEOTIDE SEQUENCE</scope>
    <source>
        <strain evidence="2">20211129_DDA</strain>
        <tissue evidence="2">Liver</tissue>
    </source>
</reference>
<evidence type="ECO:0000313" key="3">
    <source>
        <dbReference type="Proteomes" id="UP001066276"/>
    </source>
</evidence>
<evidence type="ECO:0000256" key="1">
    <source>
        <dbReference type="SAM" id="MobiDB-lite"/>
    </source>
</evidence>
<evidence type="ECO:0000313" key="2">
    <source>
        <dbReference type="EMBL" id="KAJ1107151.1"/>
    </source>
</evidence>
<dbReference type="Proteomes" id="UP001066276">
    <property type="component" value="Chromosome 9"/>
</dbReference>
<accession>A0AAV7MTS6</accession>
<dbReference type="AlphaFoldDB" id="A0AAV7MTS6"/>
<comment type="caution">
    <text evidence="2">The sequence shown here is derived from an EMBL/GenBank/DDBJ whole genome shotgun (WGS) entry which is preliminary data.</text>
</comment>